<gene>
    <name evidence="1" type="ORF">GCM10022409_16720</name>
</gene>
<comment type="caution">
    <text evidence="1">The sequence shown here is derived from an EMBL/GenBank/DDBJ whole genome shotgun (WGS) entry which is preliminary data.</text>
</comment>
<evidence type="ECO:0000313" key="2">
    <source>
        <dbReference type="Proteomes" id="UP001501469"/>
    </source>
</evidence>
<proteinExistence type="predicted"/>
<reference evidence="2" key="1">
    <citation type="journal article" date="2019" name="Int. J. Syst. Evol. Microbiol.">
        <title>The Global Catalogue of Microorganisms (GCM) 10K type strain sequencing project: providing services to taxonomists for standard genome sequencing and annotation.</title>
        <authorList>
            <consortium name="The Broad Institute Genomics Platform"/>
            <consortium name="The Broad Institute Genome Sequencing Center for Infectious Disease"/>
            <person name="Wu L."/>
            <person name="Ma J."/>
        </authorList>
    </citation>
    <scope>NUCLEOTIDE SEQUENCE [LARGE SCALE GENOMIC DNA]</scope>
    <source>
        <strain evidence="2">JCM 17225</strain>
    </source>
</reference>
<name>A0ABP7TYB3_9BACT</name>
<accession>A0ABP7TYB3</accession>
<dbReference type="Proteomes" id="UP001501469">
    <property type="component" value="Unassembled WGS sequence"/>
</dbReference>
<protein>
    <submittedName>
        <fullName evidence="1">Uncharacterized protein</fullName>
    </submittedName>
</protein>
<evidence type="ECO:0000313" key="1">
    <source>
        <dbReference type="EMBL" id="GAA4033069.1"/>
    </source>
</evidence>
<sequence>MRGLPSNGQSFSFYGGWADGSVDVKLLNLQEQTGVQLLNSANWITIYYDDIYSSWGGFTVGSDTGRVTINTINERFVQGTFTGSVRNMFGQPRLITNGEFAFKRGQ</sequence>
<dbReference type="EMBL" id="BAABDK010000013">
    <property type="protein sequence ID" value="GAA4033069.1"/>
    <property type="molecule type" value="Genomic_DNA"/>
</dbReference>
<keyword evidence="2" id="KW-1185">Reference proteome</keyword>
<organism evidence="1 2">
    <name type="scientific">Hymenobacter glaciei</name>
    <dbReference type="NCBI Taxonomy" id="877209"/>
    <lineage>
        <taxon>Bacteria</taxon>
        <taxon>Pseudomonadati</taxon>
        <taxon>Bacteroidota</taxon>
        <taxon>Cytophagia</taxon>
        <taxon>Cytophagales</taxon>
        <taxon>Hymenobacteraceae</taxon>
        <taxon>Hymenobacter</taxon>
    </lineage>
</organism>